<feature type="domain" description="EAL" evidence="2">
    <location>
        <begin position="124"/>
        <end position="365"/>
    </location>
</feature>
<dbReference type="AlphaFoldDB" id="Q2S7Z7"/>
<gene>
    <name evidence="3" type="ordered locus">HCH_06590</name>
</gene>
<dbReference type="Pfam" id="PF00563">
    <property type="entry name" value="EAL"/>
    <property type="match status" value="1"/>
</dbReference>
<dbReference type="EMBL" id="CP000155">
    <property type="protein sequence ID" value="ABC33227.1"/>
    <property type="molecule type" value="Genomic_DNA"/>
</dbReference>
<dbReference type="InterPro" id="IPR000253">
    <property type="entry name" value="FHA_dom"/>
</dbReference>
<dbReference type="PROSITE" id="PS50006">
    <property type="entry name" value="FHA_DOMAIN"/>
    <property type="match status" value="1"/>
</dbReference>
<dbReference type="PROSITE" id="PS50883">
    <property type="entry name" value="EAL"/>
    <property type="match status" value="1"/>
</dbReference>
<dbReference type="InterPro" id="IPR008984">
    <property type="entry name" value="SMAD_FHA_dom_sf"/>
</dbReference>
<dbReference type="SUPFAM" id="SSF49879">
    <property type="entry name" value="SMAD/FHA domain"/>
    <property type="match status" value="1"/>
</dbReference>
<dbReference type="CDD" id="cd00060">
    <property type="entry name" value="FHA"/>
    <property type="match status" value="1"/>
</dbReference>
<dbReference type="SMART" id="SM00240">
    <property type="entry name" value="FHA"/>
    <property type="match status" value="1"/>
</dbReference>
<dbReference type="OrthoDB" id="1673646at2"/>
<evidence type="ECO:0000313" key="4">
    <source>
        <dbReference type="Proteomes" id="UP000000238"/>
    </source>
</evidence>
<dbReference type="KEGG" id="hch:HCH_06590"/>
<dbReference type="RefSeq" id="WP_011400279.1">
    <property type="nucleotide sequence ID" value="NC_007645.1"/>
</dbReference>
<dbReference type="HOGENOM" id="CLU_758485_0_0_6"/>
<evidence type="ECO:0000259" key="1">
    <source>
        <dbReference type="PROSITE" id="PS50006"/>
    </source>
</evidence>
<protein>
    <submittedName>
        <fullName evidence="3">FOG: EAL domain</fullName>
    </submittedName>
</protein>
<dbReference type="SUPFAM" id="SSF141868">
    <property type="entry name" value="EAL domain-like"/>
    <property type="match status" value="1"/>
</dbReference>
<dbReference type="SMART" id="SM00052">
    <property type="entry name" value="EAL"/>
    <property type="match status" value="1"/>
</dbReference>
<dbReference type="Gene3D" id="3.20.20.450">
    <property type="entry name" value="EAL domain"/>
    <property type="match status" value="1"/>
</dbReference>
<dbReference type="CDD" id="cd01948">
    <property type="entry name" value="EAL"/>
    <property type="match status" value="1"/>
</dbReference>
<sequence>MTRWYLECYSGQGNQLKRLPVRDFPFVVGRSDNVSFTIDATDVSRQHAEFHQDGGQLFVRDLSSTNGTFVNHCRINQVTPVCSGDVIHFAHIEARLVDEEDRPPTPTESTYSTMVMQGDLSQRIPLGARDLKELISQTLVNAVFQPIVDIKGKAVAYELLGRGAHPNLLPSPGPLFTIAESVDLAVELSELFRVIGIKDAAEHKLKMPLFVNTHPQELLDGPRLLATLEHVRKTHPNVELVLEIHEQAVTNFMVIQALAKEIRTMGIGLAYDDFGAGQARLVELAEAPPDVVKFDIALIRNIHKSPQRQELLELLVSMVHKMGVKALAEGVGSKEEAVVCQRMNFDLIQGFAFGYPMPITEWLNK</sequence>
<dbReference type="STRING" id="349521.HCH_06590"/>
<accession>Q2S7Z7</accession>
<dbReference type="PANTHER" id="PTHR33121:SF76">
    <property type="entry name" value="SIGNALING PROTEIN"/>
    <property type="match status" value="1"/>
</dbReference>
<organism evidence="3 4">
    <name type="scientific">Hahella chejuensis (strain KCTC 2396)</name>
    <dbReference type="NCBI Taxonomy" id="349521"/>
    <lineage>
        <taxon>Bacteria</taxon>
        <taxon>Pseudomonadati</taxon>
        <taxon>Pseudomonadota</taxon>
        <taxon>Gammaproteobacteria</taxon>
        <taxon>Oceanospirillales</taxon>
        <taxon>Hahellaceae</taxon>
        <taxon>Hahella</taxon>
    </lineage>
</organism>
<dbReference type="InterPro" id="IPR001633">
    <property type="entry name" value="EAL_dom"/>
</dbReference>
<reference evidence="3 4" key="1">
    <citation type="journal article" date="2005" name="Nucleic Acids Res.">
        <title>Genomic blueprint of Hahella chejuensis, a marine microbe producing an algicidal agent.</title>
        <authorList>
            <person name="Jeong H."/>
            <person name="Yim J.H."/>
            <person name="Lee C."/>
            <person name="Choi S.-H."/>
            <person name="Park Y.K."/>
            <person name="Yoon S.H."/>
            <person name="Hur C.-G."/>
            <person name="Kang H.-Y."/>
            <person name="Kim D."/>
            <person name="Lee H.H."/>
            <person name="Park K.H."/>
            <person name="Park S.-H."/>
            <person name="Park H.-S."/>
            <person name="Lee H.K."/>
            <person name="Oh T.K."/>
            <person name="Kim J.F."/>
        </authorList>
    </citation>
    <scope>NUCLEOTIDE SEQUENCE [LARGE SCALE GENOMIC DNA]</scope>
    <source>
        <strain evidence="3 4">KCTC 2396</strain>
    </source>
</reference>
<name>Q2S7Z7_HAHCH</name>
<dbReference type="PANTHER" id="PTHR33121">
    <property type="entry name" value="CYCLIC DI-GMP PHOSPHODIESTERASE PDEF"/>
    <property type="match status" value="1"/>
</dbReference>
<evidence type="ECO:0000313" key="3">
    <source>
        <dbReference type="EMBL" id="ABC33227.1"/>
    </source>
</evidence>
<evidence type="ECO:0000259" key="2">
    <source>
        <dbReference type="PROSITE" id="PS50883"/>
    </source>
</evidence>
<dbReference type="eggNOG" id="COG2200">
    <property type="taxonomic scope" value="Bacteria"/>
</dbReference>
<dbReference type="Pfam" id="PF00498">
    <property type="entry name" value="FHA"/>
    <property type="match status" value="1"/>
</dbReference>
<dbReference type="InterPro" id="IPR035919">
    <property type="entry name" value="EAL_sf"/>
</dbReference>
<feature type="domain" description="FHA" evidence="1">
    <location>
        <begin position="26"/>
        <end position="75"/>
    </location>
</feature>
<proteinExistence type="predicted"/>
<dbReference type="Gene3D" id="2.60.200.20">
    <property type="match status" value="1"/>
</dbReference>
<dbReference type="eggNOG" id="COG1716">
    <property type="taxonomic scope" value="Bacteria"/>
</dbReference>
<dbReference type="GO" id="GO:0071111">
    <property type="term" value="F:cyclic-guanylate-specific phosphodiesterase activity"/>
    <property type="evidence" value="ECO:0007669"/>
    <property type="project" value="InterPro"/>
</dbReference>
<keyword evidence="4" id="KW-1185">Reference proteome</keyword>
<dbReference type="InterPro" id="IPR050706">
    <property type="entry name" value="Cyclic-di-GMP_PDE-like"/>
</dbReference>
<dbReference type="Proteomes" id="UP000000238">
    <property type="component" value="Chromosome"/>
</dbReference>